<dbReference type="InterPro" id="IPR020269">
    <property type="entry name" value="Phage_Mu_Releasin"/>
</dbReference>
<organism evidence="2 3">
    <name type="scientific">Thalassospira marina</name>
    <dbReference type="NCBI Taxonomy" id="2048283"/>
    <lineage>
        <taxon>Bacteria</taxon>
        <taxon>Pseudomonadati</taxon>
        <taxon>Pseudomonadota</taxon>
        <taxon>Alphaproteobacteria</taxon>
        <taxon>Rhodospirillales</taxon>
        <taxon>Thalassospiraceae</taxon>
        <taxon>Thalassospira</taxon>
    </lineage>
</organism>
<proteinExistence type="predicted"/>
<feature type="transmembrane region" description="Helical" evidence="1">
    <location>
        <begin position="6"/>
        <end position="26"/>
    </location>
</feature>
<reference evidence="2 3" key="1">
    <citation type="submission" date="2017-10" db="EMBL/GenBank/DDBJ databases">
        <title>Biodiversity and function of Thalassospira species in the particle-attached aromatic-hydrocarbon-degrading consortia from the surface seawater of the China South Sea.</title>
        <authorList>
            <person name="Dong C."/>
            <person name="Liu R."/>
            <person name="Shao Z."/>
        </authorList>
    </citation>
    <scope>NUCLEOTIDE SEQUENCE [LARGE SCALE GENOMIC DNA]</scope>
    <source>
        <strain evidence="2 3">CSC3H3</strain>
    </source>
</reference>
<name>A0ABN5FGW2_9PROT</name>
<keyword evidence="1" id="KW-0812">Transmembrane</keyword>
<sequence>MTLEMLSNYGWLCVLVLQGFFAWTGWSLKKRFVTREDFEADMKKLSDVFSRDIGEMRNHVDAATLKIDRCEARLEDMPSQTEIHELSVALEKLSGRLGGLVERVEAAGHNQDRFERVLNRIEDYLLNGAKK</sequence>
<evidence type="ECO:0000313" key="3">
    <source>
        <dbReference type="Proteomes" id="UP000233458"/>
    </source>
</evidence>
<protein>
    <recommendedName>
        <fullName evidence="4">DUF2730 domain-containing protein</fullName>
    </recommendedName>
</protein>
<keyword evidence="1" id="KW-0472">Membrane</keyword>
<dbReference type="Pfam" id="PF10805">
    <property type="entry name" value="DUF2730"/>
    <property type="match status" value="1"/>
</dbReference>
<evidence type="ECO:0000256" key="1">
    <source>
        <dbReference type="SAM" id="Phobius"/>
    </source>
</evidence>
<dbReference type="RefSeq" id="WP_101285392.1">
    <property type="nucleotide sequence ID" value="NZ_CP024199.1"/>
</dbReference>
<accession>A0ABN5FGW2</accession>
<evidence type="ECO:0008006" key="4">
    <source>
        <dbReference type="Google" id="ProtNLM"/>
    </source>
</evidence>
<gene>
    <name evidence="2" type="ORF">CSC3H3_15275</name>
</gene>
<evidence type="ECO:0000313" key="2">
    <source>
        <dbReference type="EMBL" id="AUG53926.1"/>
    </source>
</evidence>
<keyword evidence="1" id="KW-1133">Transmembrane helix</keyword>
<dbReference type="Proteomes" id="UP000233458">
    <property type="component" value="Chromosome"/>
</dbReference>
<keyword evidence="3" id="KW-1185">Reference proteome</keyword>
<dbReference type="EMBL" id="CP024199">
    <property type="protein sequence ID" value="AUG53926.1"/>
    <property type="molecule type" value="Genomic_DNA"/>
</dbReference>